<dbReference type="AlphaFoldDB" id="A0A915INV7"/>
<sequence>MPNYLRSVAQQGKNPELSDVMEQMQTLRQTECERISVAIAECDKQILPQKSTNLPTISGVDLFLLIFASYPFAISASYRLQYQLSYNSAGPSSQQITLPFYQADDVRILRSIHQREAFKKAVERPKQVLLCQKFQMTKLKIKNRTMRSRACAMVNNLITSQNEQAIKAAD</sequence>
<evidence type="ECO:0000313" key="1">
    <source>
        <dbReference type="Proteomes" id="UP000887565"/>
    </source>
</evidence>
<name>A0A915INV7_ROMCU</name>
<accession>A0A915INV7</accession>
<proteinExistence type="predicted"/>
<reference evidence="2" key="1">
    <citation type="submission" date="2022-11" db="UniProtKB">
        <authorList>
            <consortium name="WormBaseParasite"/>
        </authorList>
    </citation>
    <scope>IDENTIFICATION</scope>
</reference>
<dbReference type="WBParaSite" id="nRc.2.0.1.t15123-RA">
    <property type="protein sequence ID" value="nRc.2.0.1.t15123-RA"/>
    <property type="gene ID" value="nRc.2.0.1.g15123"/>
</dbReference>
<dbReference type="Proteomes" id="UP000887565">
    <property type="component" value="Unplaced"/>
</dbReference>
<keyword evidence="1" id="KW-1185">Reference proteome</keyword>
<organism evidence="1 2">
    <name type="scientific">Romanomermis culicivorax</name>
    <name type="common">Nematode worm</name>
    <dbReference type="NCBI Taxonomy" id="13658"/>
    <lineage>
        <taxon>Eukaryota</taxon>
        <taxon>Metazoa</taxon>
        <taxon>Ecdysozoa</taxon>
        <taxon>Nematoda</taxon>
        <taxon>Enoplea</taxon>
        <taxon>Dorylaimia</taxon>
        <taxon>Mermithida</taxon>
        <taxon>Mermithoidea</taxon>
        <taxon>Mermithidae</taxon>
        <taxon>Romanomermis</taxon>
    </lineage>
</organism>
<protein>
    <submittedName>
        <fullName evidence="2">Uncharacterized protein</fullName>
    </submittedName>
</protein>
<evidence type="ECO:0000313" key="2">
    <source>
        <dbReference type="WBParaSite" id="nRc.2.0.1.t15123-RA"/>
    </source>
</evidence>